<dbReference type="InterPro" id="IPR019018">
    <property type="entry name" value="Rab-bd_FIP-RBD"/>
</dbReference>
<evidence type="ECO:0000313" key="17">
    <source>
        <dbReference type="Proteomes" id="UP000289886"/>
    </source>
</evidence>
<dbReference type="SMART" id="SM00407">
    <property type="entry name" value="IGc1"/>
    <property type="match status" value="1"/>
</dbReference>
<proteinExistence type="inferred from homology"/>
<dbReference type="InterPro" id="IPR037055">
    <property type="entry name" value="MHC_I-like_Ag-recog_sf"/>
</dbReference>
<dbReference type="GO" id="GO:0005509">
    <property type="term" value="F:calcium ion binding"/>
    <property type="evidence" value="ECO:0007669"/>
    <property type="project" value="InterPro"/>
</dbReference>
<evidence type="ECO:0000259" key="15">
    <source>
        <dbReference type="PROSITE" id="PS51511"/>
    </source>
</evidence>
<dbReference type="Gene3D" id="1.20.5.2440">
    <property type="match status" value="1"/>
</dbReference>
<evidence type="ECO:0000256" key="7">
    <source>
        <dbReference type="ARBA" id="ARBA00023136"/>
    </source>
</evidence>
<keyword evidence="9" id="KW-0393">Immunoglobulin domain</keyword>
<keyword evidence="17" id="KW-1185">Reference proteome</keyword>
<accession>A0A662YXY9</accession>
<feature type="region of interest" description="Disordered" evidence="12">
    <location>
        <begin position="884"/>
        <end position="905"/>
    </location>
</feature>
<dbReference type="PROSITE" id="PS51511">
    <property type="entry name" value="FIP_RBD"/>
    <property type="match status" value="1"/>
</dbReference>
<feature type="coiled-coil region" evidence="11">
    <location>
        <begin position="909"/>
        <end position="970"/>
    </location>
</feature>
<dbReference type="InterPro" id="IPR003006">
    <property type="entry name" value="Ig/MHC_CS"/>
</dbReference>
<dbReference type="PRINTS" id="PR01638">
    <property type="entry name" value="MHCCLASSI"/>
</dbReference>
<keyword evidence="7" id="KW-0472">Membrane</keyword>
<dbReference type="GO" id="GO:0032456">
    <property type="term" value="P:endocytic recycling"/>
    <property type="evidence" value="ECO:0007669"/>
    <property type="project" value="TreeGrafter"/>
</dbReference>
<dbReference type="Gene3D" id="1.10.238.10">
    <property type="entry name" value="EF-hand"/>
    <property type="match status" value="1"/>
</dbReference>
<dbReference type="SUPFAM" id="SSF144270">
    <property type="entry name" value="Eferin C-derminal domain-like"/>
    <property type="match status" value="1"/>
</dbReference>
<dbReference type="Pfam" id="PF07654">
    <property type="entry name" value="C1-set"/>
    <property type="match status" value="1"/>
</dbReference>
<evidence type="ECO:0000256" key="4">
    <source>
        <dbReference type="ARBA" id="ARBA00022448"/>
    </source>
</evidence>
<feature type="domain" description="Ig-like" evidence="14">
    <location>
        <begin position="1254"/>
        <end position="1346"/>
    </location>
</feature>
<evidence type="ECO:0000259" key="14">
    <source>
        <dbReference type="PROSITE" id="PS50835"/>
    </source>
</evidence>
<evidence type="ECO:0000313" key="16">
    <source>
        <dbReference type="EMBL" id="RXN00907.1"/>
    </source>
</evidence>
<keyword evidence="8" id="KW-0325">Glycoprotein</keyword>
<dbReference type="InterPro" id="IPR051977">
    <property type="entry name" value="Rab11-interacting_regulator"/>
</dbReference>
<evidence type="ECO:0000256" key="12">
    <source>
        <dbReference type="SAM" id="MobiDB-lite"/>
    </source>
</evidence>
<comment type="caution">
    <text evidence="16">The sequence shown here is derived from an EMBL/GenBank/DDBJ whole genome shotgun (WGS) entry which is preliminary data.</text>
</comment>
<dbReference type="InterPro" id="IPR011162">
    <property type="entry name" value="MHC_I/II-like_Ag-recog"/>
</dbReference>
<dbReference type="PANTHER" id="PTHR15726">
    <property type="entry name" value="RAB11-FAMILY INTERACTING PROTEIN"/>
    <property type="match status" value="1"/>
</dbReference>
<dbReference type="GO" id="GO:0032154">
    <property type="term" value="C:cleavage furrow"/>
    <property type="evidence" value="ECO:0007669"/>
    <property type="project" value="UniProtKB-SubCell"/>
</dbReference>
<comment type="similarity">
    <text evidence="10">Belongs to the MHC class I family.</text>
</comment>
<dbReference type="FunFam" id="3.30.500.10:FF:000001">
    <property type="entry name" value="H-2 class I histocompatibility antigen, alpha chain"/>
    <property type="match status" value="1"/>
</dbReference>
<sequence>MGDILKESPESGLDFIQGEKELVSLKFGEMLQDNALNLEDFFRHSRYPSVDQILSWDKGPDCPVLQWERHSKQDPDINHAGQVALISFHDNSSVFSSDTPSLQSEISSLNCEKGLPLNTVLQSQADISLHSGINLLDINTELSFISQDEGFTFSSHEETLLSETTDKCSFQEPVMDLLGMSNKIRGSPSSPSHPLTSVLEPFQDSPVHTRAMEPTSHEQNQTSFLSLLDPALHHTGQVDSSPVEQETPKPVDLGQDGFLPPHQEDWAQGGSNRKAGLQPQALETAVSSETQSAELSSGQELLYCDQMHDQQDCGENVLQGLAHCEPGLDQNLLSQEKVHGNVDFNQNLSLDQLHDEQGLCPDAVHGETVLDQRLSQNILFESTVLDQNSVLDVMREKEVLDPDLSQDVVHCDQPILDQYLLDVSEQESSPSLLQTNVRSLECVSALPGQLLAEGALTAGGSLAVGEEAVELSPLRAVFDVLDQDQDGFVRMEEFVQFATVYGAEQVKDLTRFLDPGGLGVISFEDFYRGITAISNEGSDSQLYEMGFSPGAEAVGCPEEYDDYAAYEQNEVTDSAYLGSESTYSECETFTDEDTGTLVHQEMHEEVETDSAIDAALSYTEEGANGPHQHHLSLGSELNNHSLVTVISGEEEHFEDFGEGHDSELLPDTSTMGPDADTSLTSQLEGSMLLSPSSSKRLSSSKVARHLHQTSTLTLDSMEDMSRDIMELAETDMTDKVMFLEKRVAELEKDSAANVEQHTRLRQENLQLVHRANALDEQLKEQESRSEEALLTEIRRQKEVLCKVERERSIEIENLQARLQQLDEENSELRSCVPCLRANIERLEEVRDCPTSVKGTTEFLQCERRKLQDQVEDVTLRLNEELESQGKMADRLAHERHKNQKEKESTQVMIEDLRKQLEFLQLYKLEAEARCGHSASAGLQEYNSRTREAELEQEVRRLKQDNCMLKEQNDELNGQIINLSIQGAKNLFSASFSESLAAEINSVSRDELMEAIHKQEDINLRLQEYIDRIIVAIMESNPSILEWRKRSRRSRRSANSEEIALFLLNCCGNAQPLLPRTHSLFFFYTAVSEGVPEFFAESKVDDVQIFYYDSSHGQVIPRQDWANDSAHPQYWEILTHNFNVSQQTFSENVRTLMKHSNQTKGTHTVQMMYGCQLNENGTTRAIMQLGFDGEDFLTFNKETLNWTTTVQHVVPFQEERQAQEAQNRQVKLYLETTCIESLKVLLKHGKETLERKAIPDMALTERINESSTVTEVSCHVSGFYPPEVEVRWVSDGQRQLEDSVQSGMLLPNQDGTYQLRKTLMLYPEELRRDNYFCQVEHSSFPNTRILKWGRKQEETGGVFG</sequence>
<dbReference type="InterPro" id="IPR037245">
    <property type="entry name" value="FIP-RBD_C_sf"/>
</dbReference>
<dbReference type="FunFam" id="1.20.5.2440:FF:000001">
    <property type="entry name" value="RAB11 family interacting protein 4"/>
    <property type="match status" value="1"/>
</dbReference>
<dbReference type="InterPro" id="IPR013783">
    <property type="entry name" value="Ig-like_fold"/>
</dbReference>
<feature type="region of interest" description="Disordered" evidence="12">
    <location>
        <begin position="656"/>
        <end position="679"/>
    </location>
</feature>
<dbReference type="Pfam" id="PF00129">
    <property type="entry name" value="MHC_I"/>
    <property type="match status" value="1"/>
</dbReference>
<keyword evidence="4" id="KW-0813">Transport</keyword>
<dbReference type="InterPro" id="IPR011161">
    <property type="entry name" value="MHC_I-like_Ag-recog"/>
</dbReference>
<comment type="subcellular location">
    <subcellularLocation>
        <location evidence="2">Cleavage furrow</location>
    </subcellularLocation>
    <subcellularLocation>
        <location evidence="1">Midbody</location>
    </subcellularLocation>
    <subcellularLocation>
        <location evidence="3">Recycling endosome membrane</location>
        <topology evidence="3">Peripheral membrane protein</topology>
    </subcellularLocation>
</comment>
<dbReference type="InterPro" id="IPR001039">
    <property type="entry name" value="MHC_I_a_a1/a2"/>
</dbReference>
<keyword evidence="5" id="KW-0967">Endosome</keyword>
<evidence type="ECO:0000256" key="3">
    <source>
        <dbReference type="ARBA" id="ARBA00004654"/>
    </source>
</evidence>
<gene>
    <name evidence="16" type="ORF">EOD39_8383</name>
</gene>
<dbReference type="SUPFAM" id="SSF48726">
    <property type="entry name" value="Immunoglobulin"/>
    <property type="match status" value="1"/>
</dbReference>
<dbReference type="EMBL" id="SCEB01000111">
    <property type="protein sequence ID" value="RXN00907.1"/>
    <property type="molecule type" value="Genomic_DNA"/>
</dbReference>
<dbReference type="Gene3D" id="2.60.40.10">
    <property type="entry name" value="Immunoglobulins"/>
    <property type="match status" value="1"/>
</dbReference>
<evidence type="ECO:0000256" key="11">
    <source>
        <dbReference type="SAM" id="Coils"/>
    </source>
</evidence>
<dbReference type="GO" id="GO:0032465">
    <property type="term" value="P:regulation of cytokinesis"/>
    <property type="evidence" value="ECO:0007669"/>
    <property type="project" value="TreeGrafter"/>
</dbReference>
<dbReference type="Gene3D" id="3.30.500.10">
    <property type="entry name" value="MHC class I-like antigen recognition-like"/>
    <property type="match status" value="1"/>
</dbReference>
<dbReference type="SUPFAM" id="SSF47473">
    <property type="entry name" value="EF-hand"/>
    <property type="match status" value="1"/>
</dbReference>
<evidence type="ECO:0000256" key="9">
    <source>
        <dbReference type="ARBA" id="ARBA00023319"/>
    </source>
</evidence>
<evidence type="ECO:0000256" key="1">
    <source>
        <dbReference type="ARBA" id="ARBA00004214"/>
    </source>
</evidence>
<dbReference type="InterPro" id="IPR003597">
    <property type="entry name" value="Ig_C1-set"/>
</dbReference>
<dbReference type="GO" id="GO:0030496">
    <property type="term" value="C:midbody"/>
    <property type="evidence" value="ECO:0007669"/>
    <property type="project" value="UniProtKB-SubCell"/>
</dbReference>
<feature type="coiled-coil region" evidence="11">
    <location>
        <begin position="729"/>
        <end position="831"/>
    </location>
</feature>
<feature type="domain" description="FIP-RBD" evidence="15">
    <location>
        <begin position="981"/>
        <end position="1043"/>
    </location>
</feature>
<name>A0A662YXY9_ACIRT</name>
<dbReference type="Proteomes" id="UP000289886">
    <property type="component" value="Unassembled WGS sequence"/>
</dbReference>
<organism evidence="16 17">
    <name type="scientific">Acipenser ruthenus</name>
    <name type="common">Sterlet sturgeon</name>
    <dbReference type="NCBI Taxonomy" id="7906"/>
    <lineage>
        <taxon>Eukaryota</taxon>
        <taxon>Metazoa</taxon>
        <taxon>Chordata</taxon>
        <taxon>Craniata</taxon>
        <taxon>Vertebrata</taxon>
        <taxon>Euteleostomi</taxon>
        <taxon>Actinopterygii</taxon>
        <taxon>Chondrostei</taxon>
        <taxon>Acipenseriformes</taxon>
        <taxon>Acipenseridae</taxon>
        <taxon>Acipenser</taxon>
    </lineage>
</organism>
<dbReference type="GO" id="GO:0055038">
    <property type="term" value="C:recycling endosome membrane"/>
    <property type="evidence" value="ECO:0007669"/>
    <property type="project" value="UniProtKB-SubCell"/>
</dbReference>
<dbReference type="SUPFAM" id="SSF54452">
    <property type="entry name" value="MHC antigen-recognition domain"/>
    <property type="match status" value="1"/>
</dbReference>
<dbReference type="InterPro" id="IPR002048">
    <property type="entry name" value="EF_hand_dom"/>
</dbReference>
<reference evidence="16 17" key="1">
    <citation type="submission" date="2019-01" db="EMBL/GenBank/DDBJ databases">
        <title>Draft Genome and Complete Hox-Cluster Characterization of the Sterlet Sturgeon (Acipenser ruthenus).</title>
        <authorList>
            <person name="Wei Q."/>
        </authorList>
    </citation>
    <scope>NUCLEOTIDE SEQUENCE [LARGE SCALE GENOMIC DNA]</scope>
    <source>
        <strain evidence="16">WHYD16114868_AA</strain>
        <tissue evidence="16">Blood</tissue>
    </source>
</reference>
<dbReference type="InterPro" id="IPR007110">
    <property type="entry name" value="Ig-like_dom"/>
</dbReference>
<feature type="compositionally biased region" description="Polar residues" evidence="12">
    <location>
        <begin position="667"/>
        <end position="679"/>
    </location>
</feature>
<evidence type="ECO:0000256" key="6">
    <source>
        <dbReference type="ARBA" id="ARBA00023054"/>
    </source>
</evidence>
<dbReference type="InterPro" id="IPR057316">
    <property type="entry name" value="Rab11-FIP3/4_dom"/>
</dbReference>
<dbReference type="Pfam" id="PF09457">
    <property type="entry name" value="RBD-FIP"/>
    <property type="match status" value="1"/>
</dbReference>
<dbReference type="InterPro" id="IPR036179">
    <property type="entry name" value="Ig-like_dom_sf"/>
</dbReference>
<dbReference type="PANTHER" id="PTHR15726:SF6">
    <property type="entry name" value="RAB11 FAMILY-INTERACTING PROTEIN 3"/>
    <property type="match status" value="1"/>
</dbReference>
<dbReference type="PROSITE" id="PS50222">
    <property type="entry name" value="EF_HAND_2"/>
    <property type="match status" value="1"/>
</dbReference>
<dbReference type="Pfam" id="PF25450">
    <property type="entry name" value="Rab11-FIP3"/>
    <property type="match status" value="1"/>
</dbReference>
<dbReference type="PROSITE" id="PS50835">
    <property type="entry name" value="IG_LIKE"/>
    <property type="match status" value="1"/>
</dbReference>
<dbReference type="PROSITE" id="PS00290">
    <property type="entry name" value="IG_MHC"/>
    <property type="match status" value="1"/>
</dbReference>
<evidence type="ECO:0000256" key="8">
    <source>
        <dbReference type="ARBA" id="ARBA00023180"/>
    </source>
</evidence>
<evidence type="ECO:0000259" key="13">
    <source>
        <dbReference type="PROSITE" id="PS50222"/>
    </source>
</evidence>
<feature type="coiled-coil region" evidence="11">
    <location>
        <begin position="856"/>
        <end position="883"/>
    </location>
</feature>
<feature type="domain" description="EF-hand" evidence="13">
    <location>
        <begin position="469"/>
        <end position="504"/>
    </location>
</feature>
<evidence type="ECO:0000256" key="5">
    <source>
        <dbReference type="ARBA" id="ARBA00022753"/>
    </source>
</evidence>
<feature type="region of interest" description="Disordered" evidence="12">
    <location>
        <begin position="234"/>
        <end position="285"/>
    </location>
</feature>
<evidence type="ECO:0000256" key="10">
    <source>
        <dbReference type="RuleBase" id="RU004439"/>
    </source>
</evidence>
<keyword evidence="6 11" id="KW-0175">Coiled coil</keyword>
<evidence type="ECO:0000256" key="2">
    <source>
        <dbReference type="ARBA" id="ARBA00004626"/>
    </source>
</evidence>
<dbReference type="GO" id="GO:0030139">
    <property type="term" value="C:endocytic vesicle"/>
    <property type="evidence" value="ECO:0007669"/>
    <property type="project" value="TreeGrafter"/>
</dbReference>
<dbReference type="InterPro" id="IPR011992">
    <property type="entry name" value="EF-hand-dom_pair"/>
</dbReference>
<protein>
    <submittedName>
        <fullName evidence="16">Rab11 family-interacting protein 3</fullName>
    </submittedName>
</protein>
<feature type="region of interest" description="Disordered" evidence="12">
    <location>
        <begin position="181"/>
        <end position="200"/>
    </location>
</feature>
<dbReference type="CDD" id="cd00051">
    <property type="entry name" value="EFh"/>
    <property type="match status" value="1"/>
</dbReference>